<dbReference type="AlphaFoldDB" id="A0A4Y2A3P7"/>
<evidence type="ECO:0000313" key="2">
    <source>
        <dbReference type="EMBL" id="GBL74049.1"/>
    </source>
</evidence>
<gene>
    <name evidence="2" type="ORF">AVEN_230958_1</name>
</gene>
<feature type="region of interest" description="Disordered" evidence="1">
    <location>
        <begin position="95"/>
        <end position="116"/>
    </location>
</feature>
<proteinExistence type="predicted"/>
<accession>A0A4Y2A3P7</accession>
<feature type="region of interest" description="Disordered" evidence="1">
    <location>
        <begin position="1"/>
        <end position="42"/>
    </location>
</feature>
<dbReference type="OrthoDB" id="10422663at2759"/>
<dbReference type="EMBL" id="BGPR01000004">
    <property type="protein sequence ID" value="GBL74049.1"/>
    <property type="molecule type" value="Genomic_DNA"/>
</dbReference>
<dbReference type="Proteomes" id="UP000499080">
    <property type="component" value="Unassembled WGS sequence"/>
</dbReference>
<reference evidence="2 3" key="1">
    <citation type="journal article" date="2019" name="Sci. Rep.">
        <title>Orb-weaving spider Araneus ventricosus genome elucidates the spidroin gene catalogue.</title>
        <authorList>
            <person name="Kono N."/>
            <person name="Nakamura H."/>
            <person name="Ohtoshi R."/>
            <person name="Moran D.A.P."/>
            <person name="Shinohara A."/>
            <person name="Yoshida Y."/>
            <person name="Fujiwara M."/>
            <person name="Mori M."/>
            <person name="Tomita M."/>
            <person name="Arakawa K."/>
        </authorList>
    </citation>
    <scope>NUCLEOTIDE SEQUENCE [LARGE SCALE GENOMIC DNA]</scope>
</reference>
<comment type="caution">
    <text evidence="2">The sequence shown here is derived from an EMBL/GenBank/DDBJ whole genome shotgun (WGS) entry which is preliminary data.</text>
</comment>
<protein>
    <submittedName>
        <fullName evidence="2">Uncharacterized protein</fullName>
    </submittedName>
</protein>
<evidence type="ECO:0000313" key="3">
    <source>
        <dbReference type="Proteomes" id="UP000499080"/>
    </source>
</evidence>
<keyword evidence="3" id="KW-1185">Reference proteome</keyword>
<organism evidence="2 3">
    <name type="scientific">Araneus ventricosus</name>
    <name type="common">Orbweaver spider</name>
    <name type="synonym">Epeira ventricosa</name>
    <dbReference type="NCBI Taxonomy" id="182803"/>
    <lineage>
        <taxon>Eukaryota</taxon>
        <taxon>Metazoa</taxon>
        <taxon>Ecdysozoa</taxon>
        <taxon>Arthropoda</taxon>
        <taxon>Chelicerata</taxon>
        <taxon>Arachnida</taxon>
        <taxon>Araneae</taxon>
        <taxon>Araneomorphae</taxon>
        <taxon>Entelegynae</taxon>
        <taxon>Araneoidea</taxon>
        <taxon>Araneidae</taxon>
        <taxon>Araneus</taxon>
    </lineage>
</organism>
<name>A0A4Y2A3P7_ARAVE</name>
<evidence type="ECO:0000256" key="1">
    <source>
        <dbReference type="SAM" id="MobiDB-lite"/>
    </source>
</evidence>
<sequence length="116" mass="13221">MRNKELPPPKVTESLTKNKGQRGKCLPKQEKPQIEAQDKSVHVPGKKLNFKKKKQLSSIGNAVSLPFFSKIECQCLFEAKPEDCLEETNCIEKQWGTKPKRKHSERSHHTGQVQGQ</sequence>
<feature type="compositionally biased region" description="Basic and acidic residues" evidence="1">
    <location>
        <begin position="27"/>
        <end position="41"/>
    </location>
</feature>